<evidence type="ECO:0000313" key="5">
    <source>
        <dbReference type="Proteomes" id="UP000311919"/>
    </source>
</evidence>
<dbReference type="GO" id="GO:1990380">
    <property type="term" value="F:K48-linked deubiquitinase activity"/>
    <property type="evidence" value="ECO:0007669"/>
    <property type="project" value="UniProtKB-UniRule"/>
</dbReference>
<keyword evidence="5" id="KW-1185">Reference proteome</keyword>
<keyword evidence="2 4" id="KW-0378">Hydrolase</keyword>
<dbReference type="Proteomes" id="UP000311919">
    <property type="component" value="Unassembled WGS sequence"/>
</dbReference>
<name>A0A4Z2DGK2_SCHJA</name>
<keyword evidence="2" id="KW-0833">Ubl conjugation pathway</keyword>
<organism evidence="4 5">
    <name type="scientific">Schistosoma japonicum</name>
    <name type="common">Blood fluke</name>
    <dbReference type="NCBI Taxonomy" id="6182"/>
    <lineage>
        <taxon>Eukaryota</taxon>
        <taxon>Metazoa</taxon>
        <taxon>Spiralia</taxon>
        <taxon>Lophotrochozoa</taxon>
        <taxon>Platyhelminthes</taxon>
        <taxon>Trematoda</taxon>
        <taxon>Digenea</taxon>
        <taxon>Strigeidida</taxon>
        <taxon>Schistosomatoidea</taxon>
        <taxon>Schistosomatidae</taxon>
        <taxon>Schistosoma</taxon>
    </lineage>
</organism>
<reference evidence="4 5" key="1">
    <citation type="submission" date="2019-03" db="EMBL/GenBank/DDBJ databases">
        <title>An improved genome assembly of the fluke Schistosoma japonicum.</title>
        <authorList>
            <person name="Hu W."/>
            <person name="Luo F."/>
            <person name="Yin M."/>
            <person name="Mo X."/>
            <person name="Sun C."/>
            <person name="Wu Q."/>
            <person name="Zhu B."/>
            <person name="Xiang M."/>
            <person name="Wang J."/>
            <person name="Wang Y."/>
            <person name="Zhang T."/>
            <person name="Xu B."/>
            <person name="Zheng H."/>
            <person name="Feng Z."/>
        </authorList>
    </citation>
    <scope>NUCLEOTIDE SEQUENCE [LARGE SCALE GENOMIC DNA]</scope>
    <source>
        <strain evidence="4">HuSjv2</strain>
        <tissue evidence="4">Worms</tissue>
    </source>
</reference>
<dbReference type="Pfam" id="PF04424">
    <property type="entry name" value="MINDY_DUB"/>
    <property type="match status" value="1"/>
</dbReference>
<sequence>MTTTLKSNKDSSSVHSDDYVDVAAEISREISTTDVGNNSTEFLPVLMDEISSSGMSSLNDYDSFDHLPLISQKDSLKCITEHENISSNSFIKGEPGADSSAGFSNLILNDENNLKSPNSTHEMLLSTSLPNLFESSLNLNSTSQSLPILCHFNNHSVQVENECSVHTDDGYCENIPAQPDNNSVKNDHLIEPDSNEYSDLHLNTKKLMNNVCTPMEYNDQSSSIRRVESSKLLIKPPNTLFNTDSPVAESENFIYHIKWIKFNNQTRPIITQNNNGPCPMIAIANVLLLRGTINLSNDSELISGNRLLAMLSELLLSKTPDDLDYGQRINYESNFRDALCLFPCLQTGLDINIRFTGVADFEYTSTLSLFDLFNIHIYHGWLVDPDEHDLVAAVGNKTYNQLAEELLRLGSSDNSEDLYRILRMQILLTRRCSSQFQTVNWLANFGALVEWFLNQSGSQLTFHGLSQLVTTLRDEELAVFFRNNHFSTILKHKDCIFVLVTDMGLLNEPNIVWELLNDLDGDTQFVDCSFQLFCPTTSVVPSNTSITKTSDAVRIITIKSDKLNSSKCTSECKTTIANTTNSNKSKDNFIEEKYYLDSFPDCNFTDTNSTSLDYDLCKMLQEEEIRASNQDPETFWKLYK</sequence>
<dbReference type="GO" id="GO:0140934">
    <property type="term" value="F:histone deubiquitinase activity"/>
    <property type="evidence" value="ECO:0007669"/>
    <property type="project" value="UniProtKB-UniRule"/>
</dbReference>
<dbReference type="PANTHER" id="PTHR18063:SF6">
    <property type="entry name" value="UBIQUITIN CARBOXYL-TERMINAL HYDROLASE"/>
    <property type="match status" value="1"/>
</dbReference>
<dbReference type="EC" id="3.4.19.12" evidence="2"/>
<evidence type="ECO:0000259" key="3">
    <source>
        <dbReference type="Pfam" id="PF04424"/>
    </source>
</evidence>
<comment type="function">
    <text evidence="2">Hydrolase that can specifically remove 'Lys-48'-linked conjugated ubiquitin from proteins. Has exodeubiquitinase activity and has a preference for long polyubiquitin chains. May play a regulatory role at the level of protein turnover.</text>
</comment>
<comment type="caution">
    <text evidence="4">The sequence shown here is derived from an EMBL/GenBank/DDBJ whole genome shotgun (WGS) entry which is preliminary data.</text>
</comment>
<feature type="domain" description="MINDY deubiquitinase" evidence="3">
    <location>
        <begin position="255"/>
        <end position="530"/>
    </location>
</feature>
<protein>
    <recommendedName>
        <fullName evidence="2">Ubiquitin carboxyl-terminal hydrolase</fullName>
        <ecNumber evidence="2">3.4.19.12</ecNumber>
    </recommendedName>
</protein>
<dbReference type="InterPro" id="IPR033979">
    <property type="entry name" value="MINDY_domain"/>
</dbReference>
<dbReference type="GO" id="GO:0071108">
    <property type="term" value="P:protein K48-linked deubiquitination"/>
    <property type="evidence" value="ECO:0007669"/>
    <property type="project" value="TreeGrafter"/>
</dbReference>
<comment type="catalytic activity">
    <reaction evidence="2">
        <text>Thiol-dependent hydrolysis of ester, thioester, amide, peptide and isopeptide bonds formed by the C-terminal Gly of ubiquitin (a 76-residue protein attached to proteins as an intracellular targeting signal).</text>
        <dbReference type="EC" id="3.4.19.12"/>
    </reaction>
</comment>
<dbReference type="EMBL" id="SKCS01000145">
    <property type="protein sequence ID" value="TNN15597.1"/>
    <property type="molecule type" value="Genomic_DNA"/>
</dbReference>
<dbReference type="AlphaFoldDB" id="A0A4Z2DGK2"/>
<dbReference type="PANTHER" id="PTHR18063">
    <property type="entry name" value="NF-E2 INDUCIBLE PROTEIN"/>
    <property type="match status" value="1"/>
</dbReference>
<dbReference type="OrthoDB" id="10261212at2759"/>
<gene>
    <name evidence="4" type="ORF">EWB00_001182</name>
</gene>
<dbReference type="GO" id="GO:0016807">
    <property type="term" value="F:cysteine-type carboxypeptidase activity"/>
    <property type="evidence" value="ECO:0007669"/>
    <property type="project" value="TreeGrafter"/>
</dbReference>
<evidence type="ECO:0000313" key="4">
    <source>
        <dbReference type="EMBL" id="TNN15597.1"/>
    </source>
</evidence>
<accession>A0A4Z2DGK2</accession>
<evidence type="ECO:0000256" key="1">
    <source>
        <dbReference type="ARBA" id="ARBA00006616"/>
    </source>
</evidence>
<dbReference type="InterPro" id="IPR007518">
    <property type="entry name" value="MINDY"/>
</dbReference>
<proteinExistence type="inferred from homology"/>
<dbReference type="GO" id="GO:0036435">
    <property type="term" value="F:K48-linked polyubiquitin modification-dependent protein binding"/>
    <property type="evidence" value="ECO:0007669"/>
    <property type="project" value="UniProtKB-UniRule"/>
</dbReference>
<comment type="similarity">
    <text evidence="1 2">Belongs to the MINDY deubiquitinase family. FAM63 subfamily.</text>
</comment>
<dbReference type="GO" id="GO:0005829">
    <property type="term" value="C:cytosol"/>
    <property type="evidence" value="ECO:0007669"/>
    <property type="project" value="TreeGrafter"/>
</dbReference>
<dbReference type="STRING" id="6182.A0A4Z2DGK2"/>
<dbReference type="GO" id="GO:0006508">
    <property type="term" value="P:proteolysis"/>
    <property type="evidence" value="ECO:0007669"/>
    <property type="project" value="UniProtKB-KW"/>
</dbReference>
<dbReference type="GO" id="GO:0071944">
    <property type="term" value="C:cell periphery"/>
    <property type="evidence" value="ECO:0007669"/>
    <property type="project" value="TreeGrafter"/>
</dbReference>
<keyword evidence="2" id="KW-0645">Protease</keyword>
<keyword evidence="2" id="KW-0788">Thiol protease</keyword>
<evidence type="ECO:0000256" key="2">
    <source>
        <dbReference type="RuleBase" id="RU367139"/>
    </source>
</evidence>
<dbReference type="GO" id="GO:0004843">
    <property type="term" value="F:cysteine-type deubiquitinase activity"/>
    <property type="evidence" value="ECO:0007669"/>
    <property type="project" value="UniProtKB-UniRule"/>
</dbReference>